<evidence type="ECO:0008006" key="3">
    <source>
        <dbReference type="Google" id="ProtNLM"/>
    </source>
</evidence>
<protein>
    <recommendedName>
        <fullName evidence="3">DUF4376 domain-containing protein</fullName>
    </recommendedName>
</protein>
<comment type="caution">
    <text evidence="1">The sequence shown here is derived from an EMBL/GenBank/DDBJ whole genome shotgun (WGS) entry which is preliminary data.</text>
</comment>
<organism evidence="1 2">
    <name type="scientific">Pseudacidovorax intermedius</name>
    <dbReference type="NCBI Taxonomy" id="433924"/>
    <lineage>
        <taxon>Bacteria</taxon>
        <taxon>Pseudomonadati</taxon>
        <taxon>Pseudomonadota</taxon>
        <taxon>Betaproteobacteria</taxon>
        <taxon>Burkholderiales</taxon>
        <taxon>Comamonadaceae</taxon>
        <taxon>Pseudacidovorax</taxon>
    </lineage>
</organism>
<proteinExistence type="predicted"/>
<dbReference type="AlphaFoldDB" id="A0A370FHR2"/>
<name>A0A370FHR2_9BURK</name>
<evidence type="ECO:0000313" key="1">
    <source>
        <dbReference type="EMBL" id="RDI25184.1"/>
    </source>
</evidence>
<sequence length="202" mass="21870">MLAPYSVVDACGRVLMGTMAPQRPHAEPGCTVVDELPPSEAHYRDLVAETWVPMPPRPSAAHVFDWPTHVWIDPRTLDELRAAQLAGINAEGRRRAAALTAGYPDFEQRTWPSQEREALAWAADQAAPTPYLDGIAAARGIEPAQMRALTLAAVQAFQTASQQLVGTRQALRDAIQAAATREEVLAVAWPPLPEPSPPPSSE</sequence>
<reference evidence="1 2" key="1">
    <citation type="submission" date="2018-07" db="EMBL/GenBank/DDBJ databases">
        <title>Genomic Encyclopedia of Type Strains, Phase IV (KMG-IV): sequencing the most valuable type-strain genomes for metagenomic binning, comparative biology and taxonomic classification.</title>
        <authorList>
            <person name="Goeker M."/>
        </authorList>
    </citation>
    <scope>NUCLEOTIDE SEQUENCE [LARGE SCALE GENOMIC DNA]</scope>
    <source>
        <strain evidence="1 2">DSM 21352</strain>
    </source>
</reference>
<accession>A0A370FHR2</accession>
<dbReference type="Proteomes" id="UP000255265">
    <property type="component" value="Unassembled WGS sequence"/>
</dbReference>
<gene>
    <name evidence="1" type="ORF">DFR41_104241</name>
</gene>
<dbReference type="OrthoDB" id="8859689at2"/>
<dbReference type="RefSeq" id="WP_114803019.1">
    <property type="nucleotide sequence ID" value="NZ_QQAV01000004.1"/>
</dbReference>
<evidence type="ECO:0000313" key="2">
    <source>
        <dbReference type="Proteomes" id="UP000255265"/>
    </source>
</evidence>
<keyword evidence="2" id="KW-1185">Reference proteome</keyword>
<dbReference type="EMBL" id="QQAV01000004">
    <property type="protein sequence ID" value="RDI25184.1"/>
    <property type="molecule type" value="Genomic_DNA"/>
</dbReference>